<accession>A0ABS3E8C2</accession>
<proteinExistence type="predicted"/>
<comment type="caution">
    <text evidence="1">The sequence shown here is derived from an EMBL/GenBank/DDBJ whole genome shotgun (WGS) entry which is preliminary data.</text>
</comment>
<protein>
    <recommendedName>
        <fullName evidence="3">Gluconolactonase</fullName>
    </recommendedName>
</protein>
<evidence type="ECO:0008006" key="3">
    <source>
        <dbReference type="Google" id="ProtNLM"/>
    </source>
</evidence>
<keyword evidence="2" id="KW-1185">Reference proteome</keyword>
<dbReference type="Proteomes" id="UP000664293">
    <property type="component" value="Unassembled WGS sequence"/>
</dbReference>
<organism evidence="1 2">
    <name type="scientific">Microbulbifer salipaludis</name>
    <dbReference type="NCBI Taxonomy" id="187980"/>
    <lineage>
        <taxon>Bacteria</taxon>
        <taxon>Pseudomonadati</taxon>
        <taxon>Pseudomonadota</taxon>
        <taxon>Gammaproteobacteria</taxon>
        <taxon>Cellvibrionales</taxon>
        <taxon>Microbulbiferaceae</taxon>
        <taxon>Microbulbifer</taxon>
    </lineage>
</organism>
<name>A0ABS3E8C2_9GAMM</name>
<sequence>MVIHWQYQENNVTTLIATSVVRGSQQGDSHGGVYLVDLATQQARQMLDWNTVDIDWRGRGWDRGLRGIACAGERIFIAASDELYAYTPDFRPIGSWRNPYLKHCHEICLWQDQLFLTSTGFDSILGFNLNTETFDWALAVDTDGLRYRAATFDPKGDQGPLMLNKLHLNSIHCNGDGMYFSGLNTDGMLHFNGRGVNMSATLPGGTHNARPFQDGVLFNDTRADVLRFASRDQDRDRAFGVPQYGETELTGVGLDESRIARAGFARGLCVISDSLVAGGSSPSSIAVHDLKSGETALSVRLSSDVRNAIHGLEVWPY</sequence>
<reference evidence="1 2" key="1">
    <citation type="submission" date="2020-12" db="EMBL/GenBank/DDBJ databases">
        <title>Oil enriched cultivation method for isolating marine PHA-producing bacteria.</title>
        <authorList>
            <person name="Zheng W."/>
            <person name="Yu S."/>
            <person name="Huang Y."/>
        </authorList>
    </citation>
    <scope>NUCLEOTIDE SEQUENCE [LARGE SCALE GENOMIC DNA]</scope>
    <source>
        <strain evidence="1 2">SN0-2</strain>
    </source>
</reference>
<gene>
    <name evidence="1" type="ORF">JF535_10580</name>
</gene>
<dbReference type="EMBL" id="JAEKJR010000002">
    <property type="protein sequence ID" value="MBN8431294.1"/>
    <property type="molecule type" value="Genomic_DNA"/>
</dbReference>
<evidence type="ECO:0000313" key="2">
    <source>
        <dbReference type="Proteomes" id="UP000664293"/>
    </source>
</evidence>
<evidence type="ECO:0000313" key="1">
    <source>
        <dbReference type="EMBL" id="MBN8431294.1"/>
    </source>
</evidence>
<dbReference type="InterPro" id="IPR011047">
    <property type="entry name" value="Quinoprotein_ADH-like_sf"/>
</dbReference>
<dbReference type="SUPFAM" id="SSF50998">
    <property type="entry name" value="Quinoprotein alcohol dehydrogenase-like"/>
    <property type="match status" value="1"/>
</dbReference>